<feature type="modified residue" description="4-aspartylphosphate" evidence="5">
    <location>
        <position position="56"/>
    </location>
</feature>
<evidence type="ECO:0000313" key="8">
    <source>
        <dbReference type="EMBL" id="RFM27625.1"/>
    </source>
</evidence>
<dbReference type="Proteomes" id="UP000261284">
    <property type="component" value="Unassembled WGS sequence"/>
</dbReference>
<keyword evidence="2" id="KW-0805">Transcription regulation</keyword>
<evidence type="ECO:0000256" key="2">
    <source>
        <dbReference type="ARBA" id="ARBA00023015"/>
    </source>
</evidence>
<dbReference type="EMBL" id="QTJU01000004">
    <property type="protein sequence ID" value="RFM27625.1"/>
    <property type="molecule type" value="Genomic_DNA"/>
</dbReference>
<dbReference type="InterPro" id="IPR000792">
    <property type="entry name" value="Tscrpt_reg_LuxR_C"/>
</dbReference>
<reference evidence="8 9" key="1">
    <citation type="submission" date="2018-08" db="EMBL/GenBank/DDBJ databases">
        <title>Chitinophagaceae sp. K23C18032701, a novel bacterium isolated from forest soil.</title>
        <authorList>
            <person name="Wang C."/>
        </authorList>
    </citation>
    <scope>NUCLEOTIDE SEQUENCE [LARGE SCALE GENOMIC DNA]</scope>
    <source>
        <strain evidence="8 9">K23C18032701</strain>
    </source>
</reference>
<dbReference type="RefSeq" id="WP_116847702.1">
    <property type="nucleotide sequence ID" value="NZ_QTJU01000004.1"/>
</dbReference>
<proteinExistence type="predicted"/>
<dbReference type="SMART" id="SM00448">
    <property type="entry name" value="REC"/>
    <property type="match status" value="1"/>
</dbReference>
<dbReference type="SUPFAM" id="SSF46894">
    <property type="entry name" value="C-terminal effector domain of the bipartite response regulators"/>
    <property type="match status" value="1"/>
</dbReference>
<gene>
    <name evidence="8" type="ORF">DXN05_12995</name>
</gene>
<dbReference type="InterPro" id="IPR058245">
    <property type="entry name" value="NreC/VraR/RcsB-like_REC"/>
</dbReference>
<evidence type="ECO:0000256" key="5">
    <source>
        <dbReference type="PROSITE-ProRule" id="PRU00169"/>
    </source>
</evidence>
<dbReference type="GO" id="GO:0000160">
    <property type="term" value="P:phosphorelay signal transduction system"/>
    <property type="evidence" value="ECO:0007669"/>
    <property type="project" value="InterPro"/>
</dbReference>
<dbReference type="GO" id="GO:0003677">
    <property type="term" value="F:DNA binding"/>
    <property type="evidence" value="ECO:0007669"/>
    <property type="project" value="UniProtKB-KW"/>
</dbReference>
<dbReference type="Pfam" id="PF00196">
    <property type="entry name" value="GerE"/>
    <property type="match status" value="1"/>
</dbReference>
<keyword evidence="1 5" id="KW-0597">Phosphoprotein</keyword>
<evidence type="ECO:0000256" key="4">
    <source>
        <dbReference type="ARBA" id="ARBA00023163"/>
    </source>
</evidence>
<evidence type="ECO:0000256" key="3">
    <source>
        <dbReference type="ARBA" id="ARBA00023125"/>
    </source>
</evidence>
<dbReference type="SUPFAM" id="SSF52172">
    <property type="entry name" value="CheY-like"/>
    <property type="match status" value="1"/>
</dbReference>
<dbReference type="PROSITE" id="PS50110">
    <property type="entry name" value="RESPONSE_REGULATORY"/>
    <property type="match status" value="1"/>
</dbReference>
<dbReference type="InterPro" id="IPR039420">
    <property type="entry name" value="WalR-like"/>
</dbReference>
<dbReference type="CDD" id="cd17535">
    <property type="entry name" value="REC_NarL-like"/>
    <property type="match status" value="1"/>
</dbReference>
<name>A0A3E1NI60_9BACT</name>
<dbReference type="AlphaFoldDB" id="A0A3E1NI60"/>
<dbReference type="Gene3D" id="3.40.50.2300">
    <property type="match status" value="1"/>
</dbReference>
<protein>
    <submittedName>
        <fullName evidence="8">DNA-binding response regulator</fullName>
    </submittedName>
</protein>
<evidence type="ECO:0000256" key="1">
    <source>
        <dbReference type="ARBA" id="ARBA00022553"/>
    </source>
</evidence>
<comment type="caution">
    <text evidence="8">The sequence shown here is derived from an EMBL/GenBank/DDBJ whole genome shotgun (WGS) entry which is preliminary data.</text>
</comment>
<dbReference type="InterPro" id="IPR001789">
    <property type="entry name" value="Sig_transdc_resp-reg_receiver"/>
</dbReference>
<dbReference type="SMART" id="SM00421">
    <property type="entry name" value="HTH_LUXR"/>
    <property type="match status" value="1"/>
</dbReference>
<keyword evidence="3 8" id="KW-0238">DNA-binding</keyword>
<dbReference type="PANTHER" id="PTHR43214:SF41">
    <property type="entry name" value="NITRATE_NITRITE RESPONSE REGULATOR PROTEIN NARP"/>
    <property type="match status" value="1"/>
</dbReference>
<sequence>MQYSVVIADDHLLIAEAIKAVINQFPDYRVLYQVANGMLLTEQFAKQPRPDIVLLDINMPVMNGFETAAWLTKHYPHIKILALSMRDDEKTLIRMLRNGAKGYLLKNTRPDDLHHALDELVQQGFYYPDWIARKMLQGMFAGDSPPEEKATALNDREILFLEYAATELTYKEIAEKMYCSHRTVEGYRDTLFIKLGIKTRVGLVMYALKEGITKI</sequence>
<dbReference type="PROSITE" id="PS50043">
    <property type="entry name" value="HTH_LUXR_2"/>
    <property type="match status" value="1"/>
</dbReference>
<evidence type="ECO:0000313" key="9">
    <source>
        <dbReference type="Proteomes" id="UP000261284"/>
    </source>
</evidence>
<keyword evidence="9" id="KW-1185">Reference proteome</keyword>
<organism evidence="8 9">
    <name type="scientific">Deminuibacter soli</name>
    <dbReference type="NCBI Taxonomy" id="2291815"/>
    <lineage>
        <taxon>Bacteria</taxon>
        <taxon>Pseudomonadati</taxon>
        <taxon>Bacteroidota</taxon>
        <taxon>Chitinophagia</taxon>
        <taxon>Chitinophagales</taxon>
        <taxon>Chitinophagaceae</taxon>
        <taxon>Deminuibacter</taxon>
    </lineage>
</organism>
<dbReference type="GO" id="GO:0006355">
    <property type="term" value="P:regulation of DNA-templated transcription"/>
    <property type="evidence" value="ECO:0007669"/>
    <property type="project" value="InterPro"/>
</dbReference>
<accession>A0A3E1NI60</accession>
<dbReference type="InterPro" id="IPR011006">
    <property type="entry name" value="CheY-like_superfamily"/>
</dbReference>
<dbReference type="PANTHER" id="PTHR43214">
    <property type="entry name" value="TWO-COMPONENT RESPONSE REGULATOR"/>
    <property type="match status" value="1"/>
</dbReference>
<dbReference type="CDD" id="cd06170">
    <property type="entry name" value="LuxR_C_like"/>
    <property type="match status" value="1"/>
</dbReference>
<feature type="domain" description="HTH luxR-type" evidence="6">
    <location>
        <begin position="146"/>
        <end position="211"/>
    </location>
</feature>
<dbReference type="InterPro" id="IPR016032">
    <property type="entry name" value="Sig_transdc_resp-reg_C-effctor"/>
</dbReference>
<evidence type="ECO:0000259" key="6">
    <source>
        <dbReference type="PROSITE" id="PS50043"/>
    </source>
</evidence>
<dbReference type="Pfam" id="PF00072">
    <property type="entry name" value="Response_reg"/>
    <property type="match status" value="1"/>
</dbReference>
<keyword evidence="4" id="KW-0804">Transcription</keyword>
<dbReference type="OrthoDB" id="9797341at2"/>
<evidence type="ECO:0000259" key="7">
    <source>
        <dbReference type="PROSITE" id="PS50110"/>
    </source>
</evidence>
<feature type="domain" description="Response regulatory" evidence="7">
    <location>
        <begin position="4"/>
        <end position="121"/>
    </location>
</feature>